<dbReference type="SUPFAM" id="SSF49785">
    <property type="entry name" value="Galactose-binding domain-like"/>
    <property type="match status" value="1"/>
</dbReference>
<dbReference type="PANTHER" id="PTHR42732">
    <property type="entry name" value="BETA-GALACTOSIDASE"/>
    <property type="match status" value="1"/>
</dbReference>
<dbReference type="Gene3D" id="2.60.120.260">
    <property type="entry name" value="Galactose-binding domain-like"/>
    <property type="match status" value="1"/>
</dbReference>
<dbReference type="EMBL" id="JBDIME010000017">
    <property type="protein sequence ID" value="MEN2791445.1"/>
    <property type="molecule type" value="Genomic_DNA"/>
</dbReference>
<protein>
    <submittedName>
        <fullName evidence="9">Beta-galactosidase GalA</fullName>
    </submittedName>
</protein>
<feature type="domain" description="Glycoside hydrolase family 2 immunoglobulin-like beta-sandwich" evidence="4">
    <location>
        <begin position="252"/>
        <end position="347"/>
    </location>
</feature>
<dbReference type="InterPro" id="IPR051913">
    <property type="entry name" value="GH2_Domain-Containing"/>
</dbReference>
<comment type="similarity">
    <text evidence="1">Belongs to the glycosyl hydrolase 2 family.</text>
</comment>
<dbReference type="SUPFAM" id="SSF51445">
    <property type="entry name" value="(Trans)glycosidases"/>
    <property type="match status" value="1"/>
</dbReference>
<dbReference type="InterPro" id="IPR006104">
    <property type="entry name" value="Glyco_hydro_2_N"/>
</dbReference>
<organism evidence="9 10">
    <name type="scientific">Sphingomonas oligophenolica</name>
    <dbReference type="NCBI Taxonomy" id="301154"/>
    <lineage>
        <taxon>Bacteria</taxon>
        <taxon>Pseudomonadati</taxon>
        <taxon>Pseudomonadota</taxon>
        <taxon>Alphaproteobacteria</taxon>
        <taxon>Sphingomonadales</taxon>
        <taxon>Sphingomonadaceae</taxon>
        <taxon>Sphingomonas</taxon>
    </lineage>
</organism>
<dbReference type="InterPro" id="IPR006311">
    <property type="entry name" value="TAT_signal"/>
</dbReference>
<dbReference type="InterPro" id="IPR006103">
    <property type="entry name" value="Glyco_hydro_2_cat"/>
</dbReference>
<dbReference type="Pfam" id="PF00703">
    <property type="entry name" value="Glyco_hydro_2"/>
    <property type="match status" value="1"/>
</dbReference>
<evidence type="ECO:0000259" key="6">
    <source>
        <dbReference type="Pfam" id="PF02837"/>
    </source>
</evidence>
<feature type="domain" description="Glycosyl hydrolases family 2 sugar binding" evidence="6">
    <location>
        <begin position="140"/>
        <end position="231"/>
    </location>
</feature>
<dbReference type="Gene3D" id="3.20.20.80">
    <property type="entry name" value="Glycosidases"/>
    <property type="match status" value="1"/>
</dbReference>
<accession>A0ABU9Y6M6</accession>
<dbReference type="Proteomes" id="UP001419910">
    <property type="component" value="Unassembled WGS sequence"/>
</dbReference>
<dbReference type="InterPro" id="IPR036156">
    <property type="entry name" value="Beta-gal/glucu_dom_sf"/>
</dbReference>
<sequence length="847" mass="92920">MDDLTRRDVVASGLALSAATMLPGAGFAAPSSESPSTARLNLGLLPRDELPFDAGWRFAFGHASDPTKDFGYGAGQSDFAKTGDFKIAKAAFDDSGWRLLDLPHDWAVELPFVNDEGGEGESKLRSHGYKPLGRRYPETSIGWYRRTFDLPESDRGRRVWIEFDGALRDAVVFVNGCFIGRNDNGYAPFRFDVTDFLVYGGRNCVAVRLDASFGDGWFYEGAGLYRHVWLTRQDPLHLGKWDSVVRATPAAGAATLDLATIVENEGDQPAEAAIEWTILDASGRTVATATAPAQRIAAGASADFSAGATIAAAQLWAPGQPYLYSAVVRVLSGATVRDAERVSFGVRSARFDADKGFFLNERPLKIQGTCNHHDHAGVGAALPDRLQAFRLSVLQEMGCNAVRTSHNMPTPEWVEACDRQGVMMMCETRQMSSNPEGLQELELMVKRHRNSPSIIIWSIGNEEWLLQSGDMARQGAAIAAAMVRRCHALDPTRVVSAAVNGTNEQGVSDPLDIIGFNYNLKLPDEFHRKHPTRPVFGSETSSAISTRGEYSSDAARNTVNSYDGVVPWGETPEQWWSVYGSREWLAGGFAWTGFDYRGEPTPYGWPSISSQFGIVDMCGFPKDYFHYYRAWWRPEPSLHLFPHWNWQGREGEEMTIWVYSNLDEVELLVNGRSLGSQKMPRFGHLAWKAVYQPGMIEARGRRGGRVVLTERHETTGPARALRMTADRLSIDADGADLALVKVEALDARGRAVPTANHKLGFRVSGAGKLIGVGNGDPNCLESDKGSQRSLFNGLAQLIVQSDRRNGPILVEAVEAVPFAAPLAPATLTLRAQGAKRPSAVPTHRDRT</sequence>
<dbReference type="Pfam" id="PF16355">
    <property type="entry name" value="DUF4982"/>
    <property type="match status" value="1"/>
</dbReference>
<dbReference type="InterPro" id="IPR013783">
    <property type="entry name" value="Ig-like_fold"/>
</dbReference>
<dbReference type="PANTHER" id="PTHR42732:SF1">
    <property type="entry name" value="BETA-MANNOSIDASE"/>
    <property type="match status" value="1"/>
</dbReference>
<feature type="domain" description="Glycoside hydrolase family 2 catalytic" evidence="5">
    <location>
        <begin position="354"/>
        <end position="503"/>
    </location>
</feature>
<dbReference type="Pfam" id="PF02836">
    <property type="entry name" value="Glyco_hydro_2_C"/>
    <property type="match status" value="1"/>
</dbReference>
<dbReference type="NCBIfam" id="NF038353">
    <property type="entry name" value="FxLYD_dom"/>
    <property type="match status" value="1"/>
</dbReference>
<evidence type="ECO:0000259" key="4">
    <source>
        <dbReference type="Pfam" id="PF00703"/>
    </source>
</evidence>
<dbReference type="Pfam" id="PF18565">
    <property type="entry name" value="Glyco_hydro2_C5"/>
    <property type="match status" value="1"/>
</dbReference>
<dbReference type="SUPFAM" id="SSF49303">
    <property type="entry name" value="beta-Galactosidase/glucuronidase domain"/>
    <property type="match status" value="1"/>
</dbReference>
<dbReference type="PROSITE" id="PS51318">
    <property type="entry name" value="TAT"/>
    <property type="match status" value="1"/>
</dbReference>
<evidence type="ECO:0000259" key="7">
    <source>
        <dbReference type="Pfam" id="PF16355"/>
    </source>
</evidence>
<dbReference type="NCBIfam" id="NF041462">
    <property type="entry name" value="GalA"/>
    <property type="match status" value="1"/>
</dbReference>
<dbReference type="InterPro" id="IPR048230">
    <property type="entry name" value="GalA-like"/>
</dbReference>
<dbReference type="InterPro" id="IPR047676">
    <property type="entry name" value="FxLYD_dom"/>
</dbReference>
<dbReference type="InterPro" id="IPR040605">
    <property type="entry name" value="Glyco_hydro2_dom5"/>
</dbReference>
<keyword evidence="2" id="KW-0378">Hydrolase</keyword>
<dbReference type="Gene3D" id="2.60.40.10">
    <property type="entry name" value="Immunoglobulins"/>
    <property type="match status" value="3"/>
</dbReference>
<dbReference type="Pfam" id="PF02837">
    <property type="entry name" value="Glyco_hydro_2_N"/>
    <property type="match status" value="1"/>
</dbReference>
<evidence type="ECO:0000256" key="3">
    <source>
        <dbReference type="ARBA" id="ARBA00023295"/>
    </source>
</evidence>
<keyword evidence="10" id="KW-1185">Reference proteome</keyword>
<proteinExistence type="inferred from homology"/>
<evidence type="ECO:0000313" key="10">
    <source>
        <dbReference type="Proteomes" id="UP001419910"/>
    </source>
</evidence>
<dbReference type="InterPro" id="IPR032311">
    <property type="entry name" value="DUF4982"/>
</dbReference>
<evidence type="ECO:0000256" key="2">
    <source>
        <dbReference type="ARBA" id="ARBA00022801"/>
    </source>
</evidence>
<comment type="caution">
    <text evidence="9">The sequence shown here is derived from an EMBL/GenBank/DDBJ whole genome shotgun (WGS) entry which is preliminary data.</text>
</comment>
<keyword evidence="3" id="KW-0326">Glycosidase</keyword>
<dbReference type="InterPro" id="IPR006102">
    <property type="entry name" value="Ig-like_GH2"/>
</dbReference>
<evidence type="ECO:0000259" key="8">
    <source>
        <dbReference type="Pfam" id="PF18565"/>
    </source>
</evidence>
<evidence type="ECO:0000313" key="9">
    <source>
        <dbReference type="EMBL" id="MEN2791445.1"/>
    </source>
</evidence>
<dbReference type="InterPro" id="IPR008979">
    <property type="entry name" value="Galactose-bd-like_sf"/>
</dbReference>
<feature type="domain" description="Glycoside hydrolase family 2" evidence="8">
    <location>
        <begin position="721"/>
        <end position="812"/>
    </location>
</feature>
<name>A0ABU9Y6M6_9SPHN</name>
<evidence type="ECO:0000256" key="1">
    <source>
        <dbReference type="ARBA" id="ARBA00007401"/>
    </source>
</evidence>
<gene>
    <name evidence="9" type="primary">galA</name>
    <name evidence="9" type="ORF">ABC974_17545</name>
</gene>
<dbReference type="RefSeq" id="WP_343890390.1">
    <property type="nucleotide sequence ID" value="NZ_BAAAEH010000032.1"/>
</dbReference>
<dbReference type="InterPro" id="IPR017853">
    <property type="entry name" value="GH"/>
</dbReference>
<evidence type="ECO:0000259" key="5">
    <source>
        <dbReference type="Pfam" id="PF02836"/>
    </source>
</evidence>
<reference evidence="9 10" key="1">
    <citation type="submission" date="2024-05" db="EMBL/GenBank/DDBJ databases">
        <authorList>
            <person name="Liu Q."/>
            <person name="Xin Y.-H."/>
        </authorList>
    </citation>
    <scope>NUCLEOTIDE SEQUENCE [LARGE SCALE GENOMIC DNA]</scope>
    <source>
        <strain evidence="9 10">CGMCC 1.10181</strain>
    </source>
</reference>
<feature type="domain" description="DUF4982" evidence="7">
    <location>
        <begin position="651"/>
        <end position="707"/>
    </location>
</feature>